<evidence type="ECO:0000256" key="1">
    <source>
        <dbReference type="SAM" id="MobiDB-lite"/>
    </source>
</evidence>
<reference evidence="3 4" key="1">
    <citation type="submission" date="2019-08" db="EMBL/GenBank/DDBJ databases">
        <title>Parahaliea maris sp. nov., isolated from the surface seawater.</title>
        <authorList>
            <person name="Liu Y."/>
        </authorList>
    </citation>
    <scope>NUCLEOTIDE SEQUENCE [LARGE SCALE GENOMIC DNA]</scope>
    <source>
        <strain evidence="3 4">S2-26</strain>
    </source>
</reference>
<dbReference type="InterPro" id="IPR024983">
    <property type="entry name" value="CHAT_dom"/>
</dbReference>
<protein>
    <submittedName>
        <fullName evidence="3">CHAT domain-containing protein</fullName>
    </submittedName>
</protein>
<dbReference type="AlphaFoldDB" id="A0A5C8ZRE2"/>
<name>A0A5C8ZRE2_9GAMM</name>
<gene>
    <name evidence="3" type="ORF">FVW59_13585</name>
</gene>
<dbReference type="PANTHER" id="PTHR10098:SF112">
    <property type="entry name" value="SLR0380 PROTEIN"/>
    <property type="match status" value="1"/>
</dbReference>
<dbReference type="OrthoDB" id="5558589at2"/>
<accession>A0A5C8ZRE2</accession>
<evidence type="ECO:0000313" key="3">
    <source>
        <dbReference type="EMBL" id="TXS90374.1"/>
    </source>
</evidence>
<dbReference type="Proteomes" id="UP000321933">
    <property type="component" value="Unassembled WGS sequence"/>
</dbReference>
<proteinExistence type="predicted"/>
<comment type="caution">
    <text evidence="3">The sequence shown here is derived from an EMBL/GenBank/DDBJ whole genome shotgun (WGS) entry which is preliminary data.</text>
</comment>
<sequence>MPCSIWPAFWTRASTAKRPIPNAPGTISGRRPPSAIRAPKATWKTPYDRFEEISPCCRLFTAGGQAMTAFALPLWRCFATLGLVVLLGVADTHADAADDHPQQALAHAQALADGGELNAALLVLEQQRAGGPDTAAVPLTPAASLLRIDVLRKLGRVSRAEAALAQLQAQLAADGDVDPAVSAQLLHQKALLHVLKGELAQAETAVTEALQRQQALTPSLRASLLNDAAIIQQRRGDSTGAMVGFAAAAQAVEGTPQALVYRVNAARAMLEDGQLTAYLDEAQHLGSQFDTRQTAPTAAVLHSRIALAVLYRDAVNRFGADQGYRLQALQLLQGAARQTPLSSRDESLIKGYTAGLYADDRQFESALRYGREALSAASRAGAVDLEYRWEWVLARSFSSLGDKQAALAAYGRAVTSLQTLRANLEVFDQEALATVIKPLYYEYADLLLQESTALAEGGDKQALLQSARTALEGLKQAEVEDYFQQQCLGDQTVQLENLTGRTAVLYPVLLDERLELLLSTGADIHQLSVAVDRQTLVTLVRDFRLNLQADTGTDDYLEQARRLYGYLIEPLTAMLEQAQVDTLVFVPDGPLRTIPLAALHDGERFLIERFALATAPGLTLIDPKPFAGRRYSALAGGLSESVQGFPALPSVGTELENLNRLVDANVLANDTFTLNRVEAELGSGDYSVVHFATHGQFGGSYDESFLLTYDSRLRINELGRAIQSRAGSSDTLELLVLSACETAAGDDRAALGLAGVALKAGARSALATLWEVDDQATLDIITEFYRSLSTAGESKARSLQRAQLKWIREGGNPHPSQWAPFLLIGNWL</sequence>
<organism evidence="3 4">
    <name type="scientific">Parahaliea aestuarii</name>
    <dbReference type="NCBI Taxonomy" id="1852021"/>
    <lineage>
        <taxon>Bacteria</taxon>
        <taxon>Pseudomonadati</taxon>
        <taxon>Pseudomonadota</taxon>
        <taxon>Gammaproteobacteria</taxon>
        <taxon>Cellvibrionales</taxon>
        <taxon>Halieaceae</taxon>
        <taxon>Parahaliea</taxon>
    </lineage>
</organism>
<dbReference type="Pfam" id="PF12770">
    <property type="entry name" value="CHAT"/>
    <property type="match status" value="1"/>
</dbReference>
<feature type="region of interest" description="Disordered" evidence="1">
    <location>
        <begin position="17"/>
        <end position="36"/>
    </location>
</feature>
<keyword evidence="4" id="KW-1185">Reference proteome</keyword>
<evidence type="ECO:0000259" key="2">
    <source>
        <dbReference type="Pfam" id="PF12770"/>
    </source>
</evidence>
<feature type="domain" description="CHAT" evidence="2">
    <location>
        <begin position="558"/>
        <end position="826"/>
    </location>
</feature>
<dbReference type="EMBL" id="VRYZ01000006">
    <property type="protein sequence ID" value="TXS90374.1"/>
    <property type="molecule type" value="Genomic_DNA"/>
</dbReference>
<dbReference type="PANTHER" id="PTHR10098">
    <property type="entry name" value="RAPSYN-RELATED"/>
    <property type="match status" value="1"/>
</dbReference>
<evidence type="ECO:0000313" key="4">
    <source>
        <dbReference type="Proteomes" id="UP000321933"/>
    </source>
</evidence>